<organism evidence="2">
    <name type="scientific">Nothobranchius furzeri</name>
    <name type="common">Turquoise killifish</name>
    <dbReference type="NCBI Taxonomy" id="105023"/>
    <lineage>
        <taxon>Eukaryota</taxon>
        <taxon>Metazoa</taxon>
        <taxon>Chordata</taxon>
        <taxon>Craniata</taxon>
        <taxon>Vertebrata</taxon>
        <taxon>Euteleostomi</taxon>
        <taxon>Actinopterygii</taxon>
        <taxon>Neopterygii</taxon>
        <taxon>Teleostei</taxon>
        <taxon>Neoteleostei</taxon>
        <taxon>Acanthomorphata</taxon>
        <taxon>Ovalentaria</taxon>
        <taxon>Atherinomorphae</taxon>
        <taxon>Cyprinodontiformes</taxon>
        <taxon>Nothobranchiidae</taxon>
        <taxon>Nothobranchius</taxon>
    </lineage>
</organism>
<name>A0A1A8UWL9_NOTFU</name>
<dbReference type="EMBL" id="HAEJ01010976">
    <property type="protein sequence ID" value="SBS51433.1"/>
    <property type="molecule type" value="Transcribed_RNA"/>
</dbReference>
<reference evidence="2" key="2">
    <citation type="submission" date="2016-06" db="EMBL/GenBank/DDBJ databases">
        <title>The genome of a short-lived fish provides insights into sex chromosome evolution and the genetic control of aging.</title>
        <authorList>
            <person name="Reichwald K."/>
            <person name="Felder M."/>
            <person name="Petzold A."/>
            <person name="Koch P."/>
            <person name="Groth M."/>
            <person name="Platzer M."/>
        </authorList>
    </citation>
    <scope>NUCLEOTIDE SEQUENCE</scope>
    <source>
        <tissue evidence="2">Brain</tissue>
    </source>
</reference>
<evidence type="ECO:0000313" key="2">
    <source>
        <dbReference type="EMBL" id="SBS51433.1"/>
    </source>
</evidence>
<reference evidence="2" key="1">
    <citation type="submission" date="2016-05" db="EMBL/GenBank/DDBJ databases">
        <authorList>
            <person name="Lavstsen T."/>
            <person name="Jespersen J.S."/>
        </authorList>
    </citation>
    <scope>NUCLEOTIDE SEQUENCE</scope>
    <source>
        <tissue evidence="2">Brain</tissue>
    </source>
</reference>
<proteinExistence type="predicted"/>
<keyword evidence="1" id="KW-0472">Membrane</keyword>
<protein>
    <submittedName>
        <fullName evidence="2">Uncharacterized protein</fullName>
    </submittedName>
</protein>
<evidence type="ECO:0000256" key="1">
    <source>
        <dbReference type="SAM" id="Phobius"/>
    </source>
</evidence>
<keyword evidence="1" id="KW-1133">Transmembrane helix</keyword>
<gene>
    <name evidence="2" type="primary">CU459095.1</name>
</gene>
<keyword evidence="1" id="KW-0812">Transmembrane</keyword>
<feature type="non-terminal residue" evidence="2">
    <location>
        <position position="1"/>
    </location>
</feature>
<accession>A0A1A8UWL9</accession>
<feature type="transmembrane region" description="Helical" evidence="1">
    <location>
        <begin position="12"/>
        <end position="32"/>
    </location>
</feature>
<dbReference type="AlphaFoldDB" id="A0A1A8UWL9"/>
<sequence>PDCHTMYFKQLLPVHGVVLLCSVAGVCSIVDLHH</sequence>